<sequence length="294" mass="34458">MLQYLLLLCALAIPGILALAVPVIEATAEDPKCLDIIHCRTLTNIVWSCLITIFACTWVSIHHNVVLDSESRKATFYALWERVWVTALTLLVPEYTLAWAVRQWIMARQIARRFNNILPGLPRAVADSADIVEPAIPVIHTTSLQEKVREGWERGDGEREEKWGKEDREKEEKWGKEDRETEEGWETEARRETEDSEGMDSEDIKRSTESRRKIRQRMAEKIRQDREEEAREERERRGREREEGVVVGSWTRFKRTALYRAFSKRYSKTKPWTTTHGFFVLMGGFYHFHGDEPH</sequence>
<dbReference type="OrthoDB" id="9451547at2759"/>
<protein>
    <submittedName>
        <fullName evidence="3">Uncharacterized protein</fullName>
    </submittedName>
</protein>
<keyword evidence="4" id="KW-1185">Reference proteome</keyword>
<evidence type="ECO:0000313" key="3">
    <source>
        <dbReference type="EMBL" id="KZP12333.1"/>
    </source>
</evidence>
<evidence type="ECO:0000256" key="2">
    <source>
        <dbReference type="SAM" id="SignalP"/>
    </source>
</evidence>
<feature type="chain" id="PRO_5007871073" evidence="2">
    <location>
        <begin position="19"/>
        <end position="294"/>
    </location>
</feature>
<dbReference type="Proteomes" id="UP000076532">
    <property type="component" value="Unassembled WGS sequence"/>
</dbReference>
<dbReference type="PANTHER" id="PTHR35043">
    <property type="entry name" value="TRANSCRIPTION FACTOR DOMAIN-CONTAINING PROTEIN"/>
    <property type="match status" value="1"/>
</dbReference>
<dbReference type="PANTHER" id="PTHR35043:SF7">
    <property type="entry name" value="TRANSCRIPTION FACTOR DOMAIN-CONTAINING PROTEIN"/>
    <property type="match status" value="1"/>
</dbReference>
<feature type="non-terminal residue" evidence="3">
    <location>
        <position position="294"/>
    </location>
</feature>
<accession>A0A166B6Q5</accession>
<name>A0A166B6Q5_9AGAM</name>
<dbReference type="EMBL" id="KV417649">
    <property type="protein sequence ID" value="KZP12333.1"/>
    <property type="molecule type" value="Genomic_DNA"/>
</dbReference>
<evidence type="ECO:0000256" key="1">
    <source>
        <dbReference type="SAM" id="MobiDB-lite"/>
    </source>
</evidence>
<proteinExistence type="predicted"/>
<feature type="compositionally biased region" description="Basic and acidic residues" evidence="1">
    <location>
        <begin position="202"/>
        <end position="241"/>
    </location>
</feature>
<reference evidence="3 4" key="1">
    <citation type="journal article" date="2016" name="Mol. Biol. Evol.">
        <title>Comparative Genomics of Early-Diverging Mushroom-Forming Fungi Provides Insights into the Origins of Lignocellulose Decay Capabilities.</title>
        <authorList>
            <person name="Nagy L.G."/>
            <person name="Riley R."/>
            <person name="Tritt A."/>
            <person name="Adam C."/>
            <person name="Daum C."/>
            <person name="Floudas D."/>
            <person name="Sun H."/>
            <person name="Yadav J.S."/>
            <person name="Pangilinan J."/>
            <person name="Larsson K.H."/>
            <person name="Matsuura K."/>
            <person name="Barry K."/>
            <person name="Labutti K."/>
            <person name="Kuo R."/>
            <person name="Ohm R.A."/>
            <person name="Bhattacharya S.S."/>
            <person name="Shirouzu T."/>
            <person name="Yoshinaga Y."/>
            <person name="Martin F.M."/>
            <person name="Grigoriev I.V."/>
            <person name="Hibbett D.S."/>
        </authorList>
    </citation>
    <scope>NUCLEOTIDE SEQUENCE [LARGE SCALE GENOMIC DNA]</scope>
    <source>
        <strain evidence="3 4">CBS 109695</strain>
    </source>
</reference>
<feature type="compositionally biased region" description="Basic and acidic residues" evidence="1">
    <location>
        <begin position="147"/>
        <end position="179"/>
    </location>
</feature>
<keyword evidence="2" id="KW-0732">Signal</keyword>
<dbReference type="AlphaFoldDB" id="A0A166B6Q5"/>
<feature type="signal peptide" evidence="2">
    <location>
        <begin position="1"/>
        <end position="18"/>
    </location>
</feature>
<gene>
    <name evidence="3" type="ORF">FIBSPDRAFT_937003</name>
</gene>
<feature type="region of interest" description="Disordered" evidence="1">
    <location>
        <begin position="147"/>
        <end position="241"/>
    </location>
</feature>
<organism evidence="3 4">
    <name type="scientific">Athelia psychrophila</name>
    <dbReference type="NCBI Taxonomy" id="1759441"/>
    <lineage>
        <taxon>Eukaryota</taxon>
        <taxon>Fungi</taxon>
        <taxon>Dikarya</taxon>
        <taxon>Basidiomycota</taxon>
        <taxon>Agaricomycotina</taxon>
        <taxon>Agaricomycetes</taxon>
        <taxon>Agaricomycetidae</taxon>
        <taxon>Atheliales</taxon>
        <taxon>Atheliaceae</taxon>
        <taxon>Athelia</taxon>
    </lineage>
</organism>
<evidence type="ECO:0000313" key="4">
    <source>
        <dbReference type="Proteomes" id="UP000076532"/>
    </source>
</evidence>